<dbReference type="Gene3D" id="1.10.565.10">
    <property type="entry name" value="Retinoid X Receptor"/>
    <property type="match status" value="1"/>
</dbReference>
<gene>
    <name evidence="14" type="ORF">QR680_006030</name>
</gene>
<comment type="caution">
    <text evidence="14">The sequence shown here is derived from an EMBL/GenBank/DDBJ whole genome shotgun (WGS) entry which is preliminary data.</text>
</comment>
<evidence type="ECO:0000256" key="6">
    <source>
        <dbReference type="ARBA" id="ARBA00023015"/>
    </source>
</evidence>
<dbReference type="Proteomes" id="UP001175271">
    <property type="component" value="Unassembled WGS sequence"/>
</dbReference>
<accession>A0AA39HU47</accession>
<keyword evidence="15" id="KW-1185">Reference proteome</keyword>
<feature type="domain" description="NR LBD" evidence="13">
    <location>
        <begin position="168"/>
        <end position="443"/>
    </location>
</feature>
<dbReference type="InterPro" id="IPR013088">
    <property type="entry name" value="Znf_NHR/GATA"/>
</dbReference>
<evidence type="ECO:0000256" key="2">
    <source>
        <dbReference type="ARBA" id="ARBA00005993"/>
    </source>
</evidence>
<feature type="domain" description="Nuclear receptor" evidence="12">
    <location>
        <begin position="49"/>
        <end position="125"/>
    </location>
</feature>
<evidence type="ECO:0000256" key="3">
    <source>
        <dbReference type="ARBA" id="ARBA00022723"/>
    </source>
</evidence>
<dbReference type="CDD" id="cd06960">
    <property type="entry name" value="NR_DBD_HNF4A"/>
    <property type="match status" value="1"/>
</dbReference>
<proteinExistence type="inferred from homology"/>
<dbReference type="GO" id="GO:0005634">
    <property type="term" value="C:nucleus"/>
    <property type="evidence" value="ECO:0007669"/>
    <property type="project" value="UniProtKB-SubCell"/>
</dbReference>
<dbReference type="SUPFAM" id="SSF48508">
    <property type="entry name" value="Nuclear receptor ligand-binding domain"/>
    <property type="match status" value="1"/>
</dbReference>
<name>A0AA39HU47_9BILA</name>
<dbReference type="PROSITE" id="PS00031">
    <property type="entry name" value="NUCLEAR_REC_DBD_1"/>
    <property type="match status" value="1"/>
</dbReference>
<evidence type="ECO:0000256" key="5">
    <source>
        <dbReference type="ARBA" id="ARBA00022833"/>
    </source>
</evidence>
<dbReference type="EMBL" id="JAUCMV010000003">
    <property type="protein sequence ID" value="KAK0412087.1"/>
    <property type="molecule type" value="Genomic_DNA"/>
</dbReference>
<evidence type="ECO:0000313" key="15">
    <source>
        <dbReference type="Proteomes" id="UP001175271"/>
    </source>
</evidence>
<keyword evidence="8 11" id="KW-0804">Transcription</keyword>
<evidence type="ECO:0000256" key="9">
    <source>
        <dbReference type="ARBA" id="ARBA00023170"/>
    </source>
</evidence>
<evidence type="ECO:0000256" key="7">
    <source>
        <dbReference type="ARBA" id="ARBA00023125"/>
    </source>
</evidence>
<protein>
    <recommendedName>
        <fullName evidence="16">Nuclear receptor domain-containing protein</fullName>
    </recommendedName>
</protein>
<dbReference type="SMART" id="SM00430">
    <property type="entry name" value="HOLI"/>
    <property type="match status" value="1"/>
</dbReference>
<keyword evidence="6 11" id="KW-0805">Transcription regulation</keyword>
<dbReference type="SUPFAM" id="SSF57716">
    <property type="entry name" value="Glucocorticoid receptor-like (DNA-binding domain)"/>
    <property type="match status" value="1"/>
</dbReference>
<dbReference type="InterPro" id="IPR035500">
    <property type="entry name" value="NHR-like_dom_sf"/>
</dbReference>
<keyword evidence="7 11" id="KW-0238">DNA-binding</keyword>
<dbReference type="GO" id="GO:0003700">
    <property type="term" value="F:DNA-binding transcription factor activity"/>
    <property type="evidence" value="ECO:0007669"/>
    <property type="project" value="InterPro"/>
</dbReference>
<keyword evidence="4 11" id="KW-0863">Zinc-finger</keyword>
<dbReference type="PROSITE" id="PS51843">
    <property type="entry name" value="NR_LBD"/>
    <property type="match status" value="1"/>
</dbReference>
<evidence type="ECO:0000256" key="4">
    <source>
        <dbReference type="ARBA" id="ARBA00022771"/>
    </source>
</evidence>
<dbReference type="InterPro" id="IPR051152">
    <property type="entry name" value="C.elegans_Orphan_NR"/>
</dbReference>
<dbReference type="PANTHER" id="PTHR45680">
    <property type="entry name" value="NUCLEAR HORMONE RECEPTOR FAMILY"/>
    <property type="match status" value="1"/>
</dbReference>
<evidence type="ECO:0000256" key="10">
    <source>
        <dbReference type="ARBA" id="ARBA00023242"/>
    </source>
</evidence>
<dbReference type="PRINTS" id="PR00047">
    <property type="entry name" value="STROIDFINGER"/>
</dbReference>
<dbReference type="GO" id="GO:0008270">
    <property type="term" value="F:zinc ion binding"/>
    <property type="evidence" value="ECO:0007669"/>
    <property type="project" value="UniProtKB-KW"/>
</dbReference>
<dbReference type="PANTHER" id="PTHR45680:SF29">
    <property type="entry name" value="NUCLEAR HORMONE RECEPTOR FAMILY"/>
    <property type="match status" value="1"/>
</dbReference>
<dbReference type="AlphaFoldDB" id="A0AA39HU47"/>
<comment type="subcellular location">
    <subcellularLocation>
        <location evidence="1 11">Nucleus</location>
    </subcellularLocation>
</comment>
<dbReference type="InterPro" id="IPR001628">
    <property type="entry name" value="Znf_hrmn_rcpt"/>
</dbReference>
<dbReference type="Pfam" id="PF00104">
    <property type="entry name" value="Hormone_recep"/>
    <property type="match status" value="1"/>
</dbReference>
<dbReference type="GO" id="GO:0000978">
    <property type="term" value="F:RNA polymerase II cis-regulatory region sequence-specific DNA binding"/>
    <property type="evidence" value="ECO:0007669"/>
    <property type="project" value="InterPro"/>
</dbReference>
<dbReference type="SMART" id="SM00399">
    <property type="entry name" value="ZnF_C4"/>
    <property type="match status" value="1"/>
</dbReference>
<reference evidence="14" key="1">
    <citation type="submission" date="2023-06" db="EMBL/GenBank/DDBJ databases">
        <title>Genomic analysis of the entomopathogenic nematode Steinernema hermaphroditum.</title>
        <authorList>
            <person name="Schwarz E.M."/>
            <person name="Heppert J.K."/>
            <person name="Baniya A."/>
            <person name="Schwartz H.T."/>
            <person name="Tan C.-H."/>
            <person name="Antoshechkin I."/>
            <person name="Sternberg P.W."/>
            <person name="Goodrich-Blair H."/>
            <person name="Dillman A.R."/>
        </authorList>
    </citation>
    <scope>NUCLEOTIDE SEQUENCE</scope>
    <source>
        <strain evidence="14">PS9179</strain>
        <tissue evidence="14">Whole animal</tissue>
    </source>
</reference>
<evidence type="ECO:0000256" key="1">
    <source>
        <dbReference type="ARBA" id="ARBA00004123"/>
    </source>
</evidence>
<evidence type="ECO:0000259" key="12">
    <source>
        <dbReference type="PROSITE" id="PS51030"/>
    </source>
</evidence>
<evidence type="ECO:0000313" key="14">
    <source>
        <dbReference type="EMBL" id="KAK0412087.1"/>
    </source>
</evidence>
<evidence type="ECO:0000259" key="13">
    <source>
        <dbReference type="PROSITE" id="PS51843"/>
    </source>
</evidence>
<dbReference type="InterPro" id="IPR049636">
    <property type="entry name" value="HNF4-like_DBD"/>
</dbReference>
<keyword evidence="5 11" id="KW-0862">Zinc</keyword>
<dbReference type="InterPro" id="IPR000536">
    <property type="entry name" value="Nucl_hrmn_rcpt_lig-bd"/>
</dbReference>
<organism evidence="14 15">
    <name type="scientific">Steinernema hermaphroditum</name>
    <dbReference type="NCBI Taxonomy" id="289476"/>
    <lineage>
        <taxon>Eukaryota</taxon>
        <taxon>Metazoa</taxon>
        <taxon>Ecdysozoa</taxon>
        <taxon>Nematoda</taxon>
        <taxon>Chromadorea</taxon>
        <taxon>Rhabditida</taxon>
        <taxon>Tylenchina</taxon>
        <taxon>Panagrolaimomorpha</taxon>
        <taxon>Strongyloidoidea</taxon>
        <taxon>Steinernematidae</taxon>
        <taxon>Steinernema</taxon>
    </lineage>
</organism>
<comment type="similarity">
    <text evidence="2 11">Belongs to the nuclear hormone receptor family.</text>
</comment>
<dbReference type="Gene3D" id="3.30.50.10">
    <property type="entry name" value="Erythroid Transcription Factor GATA-1, subunit A"/>
    <property type="match status" value="1"/>
</dbReference>
<evidence type="ECO:0000256" key="11">
    <source>
        <dbReference type="RuleBase" id="RU004334"/>
    </source>
</evidence>
<keyword evidence="9 11" id="KW-0675">Receptor</keyword>
<dbReference type="PROSITE" id="PS51030">
    <property type="entry name" value="NUCLEAR_REC_DBD_2"/>
    <property type="match status" value="1"/>
</dbReference>
<evidence type="ECO:0008006" key="16">
    <source>
        <dbReference type="Google" id="ProtNLM"/>
    </source>
</evidence>
<keyword evidence="3 11" id="KW-0479">Metal-binding</keyword>
<sequence>MEVDGPLRLKYGAAEFGYSYTPQSEFLYKSMDAPSSEQQSPVSVGTPIGHLCQVCGAKSHGAHFQVQTCRACAAFFRRTCAGGRSYKCRRATKNCDVSKNAAFNCRYCRFEKCRKVGMKYHGLDEVPSDVSQEVKPRMECPDVQQPTQSAPPEHSSPLTYHKHRVTCDTSPLLHTLGSILEGDLVHYGPSMNSAFRLTTMQRMILSYEGIYNDIDLASVVEVRALDLSFMHRSLCNSYVKYAKFLMSSPHFVKLSVPDRWAIFRRSKSIFVPVEMCAPTIKLYGKDVSDRRLYMCMGKTVNVDTYTYEAENMPDELRNQVNRIFKPLAQITLDLITNPMRELNLTDFELVYLQILLIWNIRSMHNVSEFAKEVAESVVEEISNELHNYYMFELMMTNYASRLVRINSIRSEVEAFSNKFKENLTMAQIFDMFECPLLGDKLVG</sequence>
<evidence type="ECO:0000256" key="8">
    <source>
        <dbReference type="ARBA" id="ARBA00023163"/>
    </source>
</evidence>
<dbReference type="Pfam" id="PF00105">
    <property type="entry name" value="zf-C4"/>
    <property type="match status" value="1"/>
</dbReference>
<keyword evidence="10 11" id="KW-0539">Nucleus</keyword>